<keyword evidence="8" id="KW-0249">Electron transport</keyword>
<evidence type="ECO:0000256" key="5">
    <source>
        <dbReference type="ARBA" id="ARBA00022448"/>
    </source>
</evidence>
<keyword evidence="5" id="KW-0813">Transport</keyword>
<evidence type="ECO:0000256" key="1">
    <source>
        <dbReference type="ARBA" id="ARBA00001974"/>
    </source>
</evidence>
<evidence type="ECO:0000256" key="10">
    <source>
        <dbReference type="ARBA" id="ARBA00023136"/>
    </source>
</evidence>
<dbReference type="PROSITE" id="PS00504">
    <property type="entry name" value="FRD_SDH_FAD_BINDING"/>
    <property type="match status" value="1"/>
</dbReference>
<dbReference type="GO" id="GO:0050660">
    <property type="term" value="F:flavin adenine dinucleotide binding"/>
    <property type="evidence" value="ECO:0007669"/>
    <property type="project" value="InterPro"/>
</dbReference>
<dbReference type="PIRSF" id="PIRSF000171">
    <property type="entry name" value="SDHA_APRA_LASPO"/>
    <property type="match status" value="1"/>
</dbReference>
<dbReference type="InterPro" id="IPR027477">
    <property type="entry name" value="Succ_DH/fumarate_Rdtase_cat_sf"/>
</dbReference>
<dbReference type="Gene3D" id="1.20.58.100">
    <property type="entry name" value="Fumarate reductase/succinate dehydrogenase flavoprotein-like, C-terminal domain"/>
    <property type="match status" value="1"/>
</dbReference>
<evidence type="ECO:0000256" key="8">
    <source>
        <dbReference type="ARBA" id="ARBA00022982"/>
    </source>
</evidence>
<evidence type="ECO:0000313" key="13">
    <source>
        <dbReference type="EMBL" id="KKN58076.1"/>
    </source>
</evidence>
<comment type="similarity">
    <text evidence="3">Belongs to the FAD-dependent oxidoreductase 2 family. FRD/SDH subfamily.</text>
</comment>
<protein>
    <recommendedName>
        <fullName evidence="4">succinate dehydrogenase</fullName>
        <ecNumber evidence="4">1.3.5.1</ecNumber>
    </recommendedName>
</protein>
<name>A0A0F9U9V3_9ZZZZ</name>
<dbReference type="Pfam" id="PF00890">
    <property type="entry name" value="FAD_binding_2"/>
    <property type="match status" value="1"/>
</dbReference>
<dbReference type="GO" id="GO:0009055">
    <property type="term" value="F:electron transfer activity"/>
    <property type="evidence" value="ECO:0007669"/>
    <property type="project" value="TreeGrafter"/>
</dbReference>
<dbReference type="InterPro" id="IPR014006">
    <property type="entry name" value="Succ_Dhase_FrdA_Gneg"/>
</dbReference>
<dbReference type="GO" id="GO:0005886">
    <property type="term" value="C:plasma membrane"/>
    <property type="evidence" value="ECO:0007669"/>
    <property type="project" value="TreeGrafter"/>
</dbReference>
<dbReference type="InterPro" id="IPR015939">
    <property type="entry name" value="Fum_Rdtase/Succ_DH_flav-like_C"/>
</dbReference>
<evidence type="ECO:0000259" key="11">
    <source>
        <dbReference type="Pfam" id="PF00890"/>
    </source>
</evidence>
<dbReference type="SUPFAM" id="SSF56425">
    <property type="entry name" value="Succinate dehydrogenase/fumarate reductase flavoprotein, catalytic domain"/>
    <property type="match status" value="1"/>
</dbReference>
<feature type="domain" description="FAD-dependent oxidoreductase 2 FAD-binding" evidence="11">
    <location>
        <begin position="7"/>
        <end position="387"/>
    </location>
</feature>
<dbReference type="SUPFAM" id="SSF51905">
    <property type="entry name" value="FAD/NAD(P)-binding domain"/>
    <property type="match status" value="1"/>
</dbReference>
<evidence type="ECO:0000259" key="12">
    <source>
        <dbReference type="Pfam" id="PF02910"/>
    </source>
</evidence>
<evidence type="ECO:0000256" key="6">
    <source>
        <dbReference type="ARBA" id="ARBA00022630"/>
    </source>
</evidence>
<proteinExistence type="inferred from homology"/>
<sequence length="570" mass="62833">MRIEEFDALVVGAGLSGLRAGLELSKKWNTAIISKVFPVRSHSGAAQGGINAALGNLEEGKGDTPKGHAFDTVKGSDYLADQDVVMFMCEEAPKIVVEFESMGAPFSRLDSGLIAQRPFGGAGFPRTCYAGDRTGHALLQTLNEQSVRNGVIFFDEFFLVDLYKVDDQISGLIALDISKGELVSFRAPCIILATGGFGRIFKRSTNAVINTGDGVGAAFRVGIPMQDVEFVQFHPTTLFGTNILITEGARGEGGYLFNTKGERFMEKTAPKAMELAPRDIVARANETEVLEGRGFEDAYVHLDLTHLGAERIKERLPGIREISIYFAGVDPIEAPIPVQAGQHYSMGGIGTKFNGDYGETDISGLYTIGECSCLSVHGANRLGGNSLLETAVFGRYLGRKLLEKGIPKRASLNDIKAVESKTLDNIENLFKKWNENSGKKPVEIREEMGKALDTNVGVYRNNKNLEKACKTLPRLQKDFLETQISTEDRRFNYGLIRTLELRCMLDIAEATALASLWRKESRGAHFRTDFPSRNDKDYLVHSMIYRGRSGLEIKTKPVKLGIFEVKERKY</sequence>
<dbReference type="Gene3D" id="3.50.50.60">
    <property type="entry name" value="FAD/NAD(P)-binding domain"/>
    <property type="match status" value="1"/>
</dbReference>
<feature type="domain" description="Fumarate reductase/succinate dehydrogenase flavoprotein-like C-terminal" evidence="12">
    <location>
        <begin position="445"/>
        <end position="570"/>
    </location>
</feature>
<dbReference type="AlphaFoldDB" id="A0A0F9U9V3"/>
<gene>
    <name evidence="13" type="ORF">LCGC14_0555920</name>
</gene>
<keyword evidence="7" id="KW-0274">FAD</keyword>
<organism evidence="13">
    <name type="scientific">marine sediment metagenome</name>
    <dbReference type="NCBI Taxonomy" id="412755"/>
    <lineage>
        <taxon>unclassified sequences</taxon>
        <taxon>metagenomes</taxon>
        <taxon>ecological metagenomes</taxon>
    </lineage>
</organism>
<dbReference type="InterPro" id="IPR003952">
    <property type="entry name" value="FRD_SDH_FAD_BS"/>
</dbReference>
<evidence type="ECO:0000256" key="2">
    <source>
        <dbReference type="ARBA" id="ARBA00004170"/>
    </source>
</evidence>
<accession>A0A0F9U9V3</accession>
<comment type="caution">
    <text evidence="13">The sequence shown here is derived from an EMBL/GenBank/DDBJ whole genome shotgun (WGS) entry which is preliminary data.</text>
</comment>
<dbReference type="Pfam" id="PF02910">
    <property type="entry name" value="Succ_DH_flav_C"/>
    <property type="match status" value="1"/>
</dbReference>
<dbReference type="InterPro" id="IPR030664">
    <property type="entry name" value="SdhA/FrdA/AprA"/>
</dbReference>
<dbReference type="PANTHER" id="PTHR11632:SF51">
    <property type="entry name" value="SUCCINATE DEHYDROGENASE [UBIQUINONE] FLAVOPROTEIN SUBUNIT, MITOCHONDRIAL"/>
    <property type="match status" value="1"/>
</dbReference>
<dbReference type="InterPro" id="IPR036188">
    <property type="entry name" value="FAD/NAD-bd_sf"/>
</dbReference>
<dbReference type="PANTHER" id="PTHR11632">
    <property type="entry name" value="SUCCINATE DEHYDROGENASE 2 FLAVOPROTEIN SUBUNIT"/>
    <property type="match status" value="1"/>
</dbReference>
<dbReference type="GO" id="GO:0022900">
    <property type="term" value="P:electron transport chain"/>
    <property type="evidence" value="ECO:0007669"/>
    <property type="project" value="InterPro"/>
</dbReference>
<dbReference type="EMBL" id="LAZR01000778">
    <property type="protein sequence ID" value="KKN58076.1"/>
    <property type="molecule type" value="Genomic_DNA"/>
</dbReference>
<evidence type="ECO:0000256" key="3">
    <source>
        <dbReference type="ARBA" id="ARBA00008040"/>
    </source>
</evidence>
<dbReference type="GO" id="GO:0009061">
    <property type="term" value="P:anaerobic respiration"/>
    <property type="evidence" value="ECO:0007669"/>
    <property type="project" value="TreeGrafter"/>
</dbReference>
<reference evidence="13" key="1">
    <citation type="journal article" date="2015" name="Nature">
        <title>Complex archaea that bridge the gap between prokaryotes and eukaryotes.</title>
        <authorList>
            <person name="Spang A."/>
            <person name="Saw J.H."/>
            <person name="Jorgensen S.L."/>
            <person name="Zaremba-Niedzwiedzka K."/>
            <person name="Martijn J."/>
            <person name="Lind A.E."/>
            <person name="van Eijk R."/>
            <person name="Schleper C."/>
            <person name="Guy L."/>
            <person name="Ettema T.J."/>
        </authorList>
    </citation>
    <scope>NUCLEOTIDE SEQUENCE</scope>
</reference>
<dbReference type="FunFam" id="3.90.700.10:FF:000001">
    <property type="entry name" value="Mitochondrial succinate dehydrogenase flavoprotein subunit"/>
    <property type="match status" value="1"/>
</dbReference>
<keyword evidence="9" id="KW-0560">Oxidoreductase</keyword>
<dbReference type="SUPFAM" id="SSF46977">
    <property type="entry name" value="Succinate dehydrogenase/fumarate reductase flavoprotein C-terminal domain"/>
    <property type="match status" value="1"/>
</dbReference>
<keyword evidence="10" id="KW-0472">Membrane</keyword>
<comment type="cofactor">
    <cofactor evidence="1">
        <name>FAD</name>
        <dbReference type="ChEBI" id="CHEBI:57692"/>
    </cofactor>
</comment>
<evidence type="ECO:0000256" key="4">
    <source>
        <dbReference type="ARBA" id="ARBA00012792"/>
    </source>
</evidence>
<evidence type="ECO:0000256" key="7">
    <source>
        <dbReference type="ARBA" id="ARBA00022827"/>
    </source>
</evidence>
<evidence type="ECO:0000256" key="9">
    <source>
        <dbReference type="ARBA" id="ARBA00023002"/>
    </source>
</evidence>
<dbReference type="Gene3D" id="3.90.700.10">
    <property type="entry name" value="Succinate dehydrogenase/fumarate reductase flavoprotein, catalytic domain"/>
    <property type="match status" value="1"/>
</dbReference>
<comment type="subcellular location">
    <subcellularLocation>
        <location evidence="2">Membrane</location>
        <topology evidence="2">Peripheral membrane protein</topology>
    </subcellularLocation>
</comment>
<keyword evidence="6" id="KW-0285">Flavoprotein</keyword>
<dbReference type="InterPro" id="IPR003953">
    <property type="entry name" value="FAD-dep_OxRdtase_2_FAD-bd"/>
</dbReference>
<dbReference type="InterPro" id="IPR037099">
    <property type="entry name" value="Fum_R/Succ_DH_flav-like_C_sf"/>
</dbReference>
<dbReference type="EC" id="1.3.5.1" evidence="4"/>
<dbReference type="NCBIfam" id="TIGR01812">
    <property type="entry name" value="sdhA_frdA_Gneg"/>
    <property type="match status" value="1"/>
</dbReference>
<dbReference type="GO" id="GO:0008177">
    <property type="term" value="F:succinate dehydrogenase (quinone) activity"/>
    <property type="evidence" value="ECO:0007669"/>
    <property type="project" value="UniProtKB-EC"/>
</dbReference>